<dbReference type="Pfam" id="PF03992">
    <property type="entry name" value="ABM"/>
    <property type="match status" value="1"/>
</dbReference>
<keyword evidence="3" id="KW-1185">Reference proteome</keyword>
<dbReference type="InterPro" id="IPR007138">
    <property type="entry name" value="ABM_dom"/>
</dbReference>
<name>A0A7W7RP08_9ACTN</name>
<organism evidence="2 3">
    <name type="scientific">Lipingzhangella halophila</name>
    <dbReference type="NCBI Taxonomy" id="1783352"/>
    <lineage>
        <taxon>Bacteria</taxon>
        <taxon>Bacillati</taxon>
        <taxon>Actinomycetota</taxon>
        <taxon>Actinomycetes</taxon>
        <taxon>Streptosporangiales</taxon>
        <taxon>Nocardiopsidaceae</taxon>
        <taxon>Lipingzhangella</taxon>
    </lineage>
</organism>
<dbReference type="EMBL" id="JACHJT010000002">
    <property type="protein sequence ID" value="MBB4934976.1"/>
    <property type="molecule type" value="Genomic_DNA"/>
</dbReference>
<reference evidence="2 3" key="1">
    <citation type="submission" date="2020-08" db="EMBL/GenBank/DDBJ databases">
        <title>Sequencing the genomes of 1000 actinobacteria strains.</title>
        <authorList>
            <person name="Klenk H.-P."/>
        </authorList>
    </citation>
    <scope>NUCLEOTIDE SEQUENCE [LARGE SCALE GENOMIC DNA]</scope>
    <source>
        <strain evidence="2 3">DSM 102030</strain>
    </source>
</reference>
<accession>A0A7W7RP08</accession>
<evidence type="ECO:0000259" key="1">
    <source>
        <dbReference type="PROSITE" id="PS51725"/>
    </source>
</evidence>
<dbReference type="Proteomes" id="UP000523007">
    <property type="component" value="Unassembled WGS sequence"/>
</dbReference>
<dbReference type="AlphaFoldDB" id="A0A7W7RP08"/>
<evidence type="ECO:0000313" key="3">
    <source>
        <dbReference type="Proteomes" id="UP000523007"/>
    </source>
</evidence>
<protein>
    <submittedName>
        <fullName evidence="2">Quinol monooxygenase YgiN</fullName>
    </submittedName>
</protein>
<dbReference type="RefSeq" id="WP_246438175.1">
    <property type="nucleotide sequence ID" value="NZ_JACHJT010000002.1"/>
</dbReference>
<dbReference type="GO" id="GO:0004497">
    <property type="term" value="F:monooxygenase activity"/>
    <property type="evidence" value="ECO:0007669"/>
    <property type="project" value="UniProtKB-KW"/>
</dbReference>
<comment type="caution">
    <text evidence="2">The sequence shown here is derived from an EMBL/GenBank/DDBJ whole genome shotgun (WGS) entry which is preliminary data.</text>
</comment>
<dbReference type="Gene3D" id="3.30.70.100">
    <property type="match status" value="1"/>
</dbReference>
<sequence length="105" mass="11563">MREKGKSGMSVIVAGKLYVDPKDRDRFVEGHRPIVEAARSCPGCLDLSISPDPIEPGRVNNFEHWESQEALDAFRAAAPRPSVSVDIKGDQVLKHEISHTGPPFD</sequence>
<gene>
    <name evidence="2" type="ORF">F4561_005870</name>
</gene>
<dbReference type="InterPro" id="IPR011008">
    <property type="entry name" value="Dimeric_a/b-barrel"/>
</dbReference>
<evidence type="ECO:0000313" key="2">
    <source>
        <dbReference type="EMBL" id="MBB4934976.1"/>
    </source>
</evidence>
<keyword evidence="2" id="KW-0560">Oxidoreductase</keyword>
<feature type="domain" description="ABM" evidence="1">
    <location>
        <begin position="11"/>
        <end position="101"/>
    </location>
</feature>
<dbReference type="SUPFAM" id="SSF54909">
    <property type="entry name" value="Dimeric alpha+beta barrel"/>
    <property type="match status" value="1"/>
</dbReference>
<proteinExistence type="predicted"/>
<keyword evidence="2" id="KW-0503">Monooxygenase</keyword>
<dbReference type="PROSITE" id="PS51725">
    <property type="entry name" value="ABM"/>
    <property type="match status" value="1"/>
</dbReference>